<dbReference type="InterPro" id="IPR050469">
    <property type="entry name" value="Diguanylate_Cyclase"/>
</dbReference>
<dbReference type="GO" id="GO:0052621">
    <property type="term" value="F:diguanylate cyclase activity"/>
    <property type="evidence" value="ECO:0007669"/>
    <property type="project" value="TreeGrafter"/>
</dbReference>
<dbReference type="FunFam" id="3.30.70.270:FF:000001">
    <property type="entry name" value="Diguanylate cyclase domain protein"/>
    <property type="match status" value="1"/>
</dbReference>
<dbReference type="InterPro" id="IPR000160">
    <property type="entry name" value="GGDEF_dom"/>
</dbReference>
<dbReference type="RefSeq" id="WP_091450805.1">
    <property type="nucleotide sequence ID" value="NZ_FMZZ01000006.1"/>
</dbReference>
<dbReference type="Pfam" id="PF00990">
    <property type="entry name" value="GGDEF"/>
    <property type="match status" value="1"/>
</dbReference>
<dbReference type="Gene3D" id="1.25.40.10">
    <property type="entry name" value="Tetratricopeptide repeat domain"/>
    <property type="match status" value="1"/>
</dbReference>
<evidence type="ECO:0000259" key="2">
    <source>
        <dbReference type="PROSITE" id="PS50887"/>
    </source>
</evidence>
<dbReference type="PANTHER" id="PTHR45138">
    <property type="entry name" value="REGULATORY COMPONENTS OF SENSORY TRANSDUCTION SYSTEM"/>
    <property type="match status" value="1"/>
</dbReference>
<dbReference type="OrthoDB" id="23692at2"/>
<organism evidence="3 4">
    <name type="scientific">Actinokineospora iranica</name>
    <dbReference type="NCBI Taxonomy" id="1271860"/>
    <lineage>
        <taxon>Bacteria</taxon>
        <taxon>Bacillati</taxon>
        <taxon>Actinomycetota</taxon>
        <taxon>Actinomycetes</taxon>
        <taxon>Pseudonocardiales</taxon>
        <taxon>Pseudonocardiaceae</taxon>
        <taxon>Actinokineospora</taxon>
    </lineage>
</organism>
<name>A0A1G6RI40_9PSEU</name>
<reference evidence="4" key="1">
    <citation type="submission" date="2016-10" db="EMBL/GenBank/DDBJ databases">
        <authorList>
            <person name="Varghese N."/>
            <person name="Submissions S."/>
        </authorList>
    </citation>
    <scope>NUCLEOTIDE SEQUENCE [LARGE SCALE GENOMIC DNA]</scope>
    <source>
        <strain evidence="4">IBRC-M 10403</strain>
    </source>
</reference>
<dbReference type="STRING" id="1271860.SAMN05216174_106337"/>
<dbReference type="InterPro" id="IPR011990">
    <property type="entry name" value="TPR-like_helical_dom_sf"/>
</dbReference>
<dbReference type="SMART" id="SM00267">
    <property type="entry name" value="GGDEF"/>
    <property type="match status" value="1"/>
</dbReference>
<protein>
    <submittedName>
        <fullName evidence="3">Diguanylate cyclase (GGDEF) domain-containing protein</fullName>
    </submittedName>
</protein>
<dbReference type="InterPro" id="IPR029787">
    <property type="entry name" value="Nucleotide_cyclase"/>
</dbReference>
<dbReference type="PROSITE" id="PS50887">
    <property type="entry name" value="GGDEF"/>
    <property type="match status" value="1"/>
</dbReference>
<feature type="domain" description="GGDEF" evidence="2">
    <location>
        <begin position="424"/>
        <end position="553"/>
    </location>
</feature>
<gene>
    <name evidence="3" type="ORF">SAMN05216174_106337</name>
</gene>
<dbReference type="NCBIfam" id="TIGR00254">
    <property type="entry name" value="GGDEF"/>
    <property type="match status" value="1"/>
</dbReference>
<evidence type="ECO:0000313" key="3">
    <source>
        <dbReference type="EMBL" id="SDD03667.1"/>
    </source>
</evidence>
<dbReference type="Gene3D" id="3.30.70.270">
    <property type="match status" value="1"/>
</dbReference>
<dbReference type="AlphaFoldDB" id="A0A1G6RI40"/>
<keyword evidence="4" id="KW-1185">Reference proteome</keyword>
<feature type="region of interest" description="Disordered" evidence="1">
    <location>
        <begin position="554"/>
        <end position="583"/>
    </location>
</feature>
<dbReference type="SUPFAM" id="SSF55073">
    <property type="entry name" value="Nucleotide cyclase"/>
    <property type="match status" value="1"/>
</dbReference>
<dbReference type="Proteomes" id="UP000199501">
    <property type="component" value="Unassembled WGS sequence"/>
</dbReference>
<evidence type="ECO:0000256" key="1">
    <source>
        <dbReference type="SAM" id="MobiDB-lite"/>
    </source>
</evidence>
<dbReference type="CDD" id="cd01949">
    <property type="entry name" value="GGDEF"/>
    <property type="match status" value="1"/>
</dbReference>
<dbReference type="InterPro" id="IPR043128">
    <property type="entry name" value="Rev_trsase/Diguanyl_cyclase"/>
</dbReference>
<sequence length="583" mass="63306">MDDEQRDEGELPALEERSDAWLVGRARELLAIIQTSPIADRARHTDEVDRLLAEAQHRGEPRMVAQLLRSAVAVRVVNNELADSAEPLLDELLAHTRRHGLIVLQADAHALRGRRLLLAGAEDAALTEAAVALAMLDEDITPDVMLGGRTWDMIMASTLLDIGTVLTQLGVYEVADQVMTRAHKCIRTSGGPHLISVHLINRARLLVGWGLRLERIGEDERAAERFATAAAIAVAVEAPFRESLFPRDPNSAAADQNPVIGSALALAQPSEIHIDRLCRLRESLRYPRELVIVAIALARCLEHEGREEEAVAVLGDARSRMYHEAAEPTLRLCLIREFARLSGPEGGERTTSALEHYATELEAQLWDMRESRIATLNTRREHERLSRMHGAIARQALQDPLTGLPNRRALDERLEALAGSPANHPLAIALVDLDGFKGVNDRMSHAEGDDVLRVVASTLRDALRGSDMVARYGGDEFIVLLPGAPLSHAEAALHRAVTAVATLPHDLSHGVTLSIGVVSLRPQETAVRALARADAAMYQAKRRGGNGIVAISAADGPGPGQAEQAQEPLARAGDPAWVLPETT</sequence>
<evidence type="ECO:0000313" key="4">
    <source>
        <dbReference type="Proteomes" id="UP000199501"/>
    </source>
</evidence>
<accession>A0A1G6RI40</accession>
<proteinExistence type="predicted"/>
<dbReference type="EMBL" id="FMZZ01000006">
    <property type="protein sequence ID" value="SDD03667.1"/>
    <property type="molecule type" value="Genomic_DNA"/>
</dbReference>
<dbReference type="PANTHER" id="PTHR45138:SF9">
    <property type="entry name" value="DIGUANYLATE CYCLASE DGCM-RELATED"/>
    <property type="match status" value="1"/>
</dbReference>